<proteinExistence type="predicted"/>
<protein>
    <recommendedName>
        <fullName evidence="2">EfeO-type cupredoxin-like domain-containing protein</fullName>
    </recommendedName>
</protein>
<dbReference type="SUPFAM" id="SSF49503">
    <property type="entry name" value="Cupredoxins"/>
    <property type="match status" value="1"/>
</dbReference>
<comment type="caution">
    <text evidence="3">The sequence shown here is derived from an EMBL/GenBank/DDBJ whole genome shotgun (WGS) entry which is preliminary data.</text>
</comment>
<sequence length="175" mass="17965">MRRSGTPTWCQKWPPRLRFVTKTSRRAVSYAAGLALVTALTACGGGDPAGGGGATSSSSTSSNPTSSGSPTSSATSTTSASSSSTSTPAGRTVEVTITGRKVDPAPATVKLGVGEKLTLTVTSDHDDVLHIHGFDIEKNLKAGQPTTVELTGDAPGVYEVETHEPELRLLKIAVQ</sequence>
<keyword evidence="4" id="KW-1185">Reference proteome</keyword>
<name>A0A849HI33_9MICO</name>
<evidence type="ECO:0000256" key="1">
    <source>
        <dbReference type="SAM" id="MobiDB-lite"/>
    </source>
</evidence>
<organism evidence="3 4">
    <name type="scientific">Knoellia koreensis</name>
    <dbReference type="NCBI Taxonomy" id="2730921"/>
    <lineage>
        <taxon>Bacteria</taxon>
        <taxon>Bacillati</taxon>
        <taxon>Actinomycetota</taxon>
        <taxon>Actinomycetes</taxon>
        <taxon>Micrococcales</taxon>
        <taxon>Intrasporangiaceae</taxon>
        <taxon>Knoellia</taxon>
    </lineage>
</organism>
<dbReference type="InterPro" id="IPR008972">
    <property type="entry name" value="Cupredoxin"/>
</dbReference>
<accession>A0A849HI33</accession>
<evidence type="ECO:0000259" key="2">
    <source>
        <dbReference type="Pfam" id="PF13473"/>
    </source>
</evidence>
<reference evidence="3 4" key="1">
    <citation type="submission" date="2020-04" db="EMBL/GenBank/DDBJ databases">
        <title>Knoellia sp. isolate from air conditioner.</title>
        <authorList>
            <person name="Chea S."/>
            <person name="Kim D.-U."/>
        </authorList>
    </citation>
    <scope>NUCLEOTIDE SEQUENCE [LARGE SCALE GENOMIC DNA]</scope>
    <source>
        <strain evidence="3 4">DB2414S</strain>
    </source>
</reference>
<dbReference type="Gene3D" id="2.60.40.420">
    <property type="entry name" value="Cupredoxins - blue copper proteins"/>
    <property type="match status" value="1"/>
</dbReference>
<gene>
    <name evidence="3" type="ORF">HJG52_09880</name>
</gene>
<feature type="compositionally biased region" description="Low complexity" evidence="1">
    <location>
        <begin position="55"/>
        <end position="90"/>
    </location>
</feature>
<dbReference type="Pfam" id="PF13473">
    <property type="entry name" value="Cupredoxin_1"/>
    <property type="match status" value="1"/>
</dbReference>
<dbReference type="AlphaFoldDB" id="A0A849HI33"/>
<evidence type="ECO:0000313" key="3">
    <source>
        <dbReference type="EMBL" id="NNM46313.1"/>
    </source>
</evidence>
<evidence type="ECO:0000313" key="4">
    <source>
        <dbReference type="Proteomes" id="UP000588586"/>
    </source>
</evidence>
<feature type="region of interest" description="Disordered" evidence="1">
    <location>
        <begin position="48"/>
        <end position="93"/>
    </location>
</feature>
<dbReference type="EMBL" id="JABEPQ010000002">
    <property type="protein sequence ID" value="NNM46313.1"/>
    <property type="molecule type" value="Genomic_DNA"/>
</dbReference>
<dbReference type="Proteomes" id="UP000588586">
    <property type="component" value="Unassembled WGS sequence"/>
</dbReference>
<dbReference type="InterPro" id="IPR028096">
    <property type="entry name" value="EfeO_Cupredoxin"/>
</dbReference>
<feature type="domain" description="EfeO-type cupredoxin-like" evidence="2">
    <location>
        <begin position="80"/>
        <end position="160"/>
    </location>
</feature>